<dbReference type="Pfam" id="PF21880">
    <property type="entry name" value="DUF6916"/>
    <property type="match status" value="1"/>
</dbReference>
<evidence type="ECO:0000313" key="2">
    <source>
        <dbReference type="EMBL" id="GGX26711.1"/>
    </source>
</evidence>
<comment type="caution">
    <text evidence="2">The sequence shown here is derived from an EMBL/GenBank/DDBJ whole genome shotgun (WGS) entry which is preliminary data.</text>
</comment>
<accession>A0ABQ2XPV6</accession>
<evidence type="ECO:0000313" key="3">
    <source>
        <dbReference type="Proteomes" id="UP000620127"/>
    </source>
</evidence>
<sequence>MNLPSHQTFCDHLNDSFRVQVDGSSDETFVLTSISNLLESAVSTPANPKEHFSIIFECENQIYLPQQIYKFTHPVIGEFELFIVPIGPDRVSKNMCYQAIFS</sequence>
<reference evidence="3" key="1">
    <citation type="journal article" date="2019" name="Int. J. Syst. Evol. Microbiol.">
        <title>The Global Catalogue of Microorganisms (GCM) 10K type strain sequencing project: providing services to taxonomists for standard genome sequencing and annotation.</title>
        <authorList>
            <consortium name="The Broad Institute Genomics Platform"/>
            <consortium name="The Broad Institute Genome Sequencing Center for Infectious Disease"/>
            <person name="Wu L."/>
            <person name="Ma J."/>
        </authorList>
    </citation>
    <scope>NUCLEOTIDE SEQUENCE [LARGE SCALE GENOMIC DNA]</scope>
    <source>
        <strain evidence="3">KCTC 23916</strain>
    </source>
</reference>
<protein>
    <recommendedName>
        <fullName evidence="1">DUF6916 domain-containing protein</fullName>
    </recommendedName>
</protein>
<dbReference type="EMBL" id="BMYT01000010">
    <property type="protein sequence ID" value="GGX26711.1"/>
    <property type="molecule type" value="Genomic_DNA"/>
</dbReference>
<name>A0ABQ2XPV6_9BURK</name>
<evidence type="ECO:0000259" key="1">
    <source>
        <dbReference type="Pfam" id="PF21880"/>
    </source>
</evidence>
<proteinExistence type="predicted"/>
<gene>
    <name evidence="2" type="ORF">GCM10011282_35850</name>
</gene>
<keyword evidence="3" id="KW-1185">Reference proteome</keyword>
<feature type="domain" description="DUF6916" evidence="1">
    <location>
        <begin position="5"/>
        <end position="101"/>
    </location>
</feature>
<dbReference type="InterPro" id="IPR054209">
    <property type="entry name" value="DUF6916"/>
</dbReference>
<dbReference type="Proteomes" id="UP000620127">
    <property type="component" value="Unassembled WGS sequence"/>
</dbReference>
<dbReference type="RefSeq" id="WP_189347841.1">
    <property type="nucleotide sequence ID" value="NZ_BMYT01000010.1"/>
</dbReference>
<organism evidence="2 3">
    <name type="scientific">Undibacterium macrobrachii</name>
    <dbReference type="NCBI Taxonomy" id="1119058"/>
    <lineage>
        <taxon>Bacteria</taxon>
        <taxon>Pseudomonadati</taxon>
        <taxon>Pseudomonadota</taxon>
        <taxon>Betaproteobacteria</taxon>
        <taxon>Burkholderiales</taxon>
        <taxon>Oxalobacteraceae</taxon>
        <taxon>Undibacterium</taxon>
    </lineage>
</organism>